<dbReference type="Proteomes" id="UP000641803">
    <property type="component" value="Unassembled WGS sequence"/>
</dbReference>
<keyword evidence="1" id="KW-0732">Signal</keyword>
<dbReference type="SUPFAM" id="SSF49464">
    <property type="entry name" value="Carboxypeptidase regulatory domain-like"/>
    <property type="match status" value="3"/>
</dbReference>
<dbReference type="Pfam" id="PF13620">
    <property type="entry name" value="CarboxypepD_reg"/>
    <property type="match status" value="3"/>
</dbReference>
<keyword evidence="3" id="KW-0812">Transmembrane</keyword>
<dbReference type="InterPro" id="IPR051417">
    <property type="entry name" value="SDr/BOS_complex"/>
</dbReference>
<keyword evidence="3" id="KW-1133">Transmembrane helix</keyword>
<feature type="region of interest" description="Disordered" evidence="2">
    <location>
        <begin position="158"/>
        <end position="182"/>
    </location>
</feature>
<dbReference type="InterPro" id="IPR013783">
    <property type="entry name" value="Ig-like_fold"/>
</dbReference>
<comment type="caution">
    <text evidence="4">The sequence shown here is derived from an EMBL/GenBank/DDBJ whole genome shotgun (WGS) entry which is preliminary data.</text>
</comment>
<dbReference type="Gene3D" id="2.60.40.10">
    <property type="entry name" value="Immunoglobulins"/>
    <property type="match status" value="1"/>
</dbReference>
<keyword evidence="5" id="KW-1185">Reference proteome</keyword>
<evidence type="ECO:0000256" key="3">
    <source>
        <dbReference type="SAM" id="Phobius"/>
    </source>
</evidence>
<feature type="compositionally biased region" description="Basic residues" evidence="2">
    <location>
        <begin position="24"/>
        <end position="38"/>
    </location>
</feature>
<dbReference type="SUPFAM" id="SSF49478">
    <property type="entry name" value="Cna protein B-type domain"/>
    <property type="match status" value="1"/>
</dbReference>
<feature type="region of interest" description="Disordered" evidence="2">
    <location>
        <begin position="655"/>
        <end position="702"/>
    </location>
</feature>
<evidence type="ECO:0000256" key="1">
    <source>
        <dbReference type="ARBA" id="ARBA00022729"/>
    </source>
</evidence>
<feature type="compositionally biased region" description="Low complexity" evidence="2">
    <location>
        <begin position="655"/>
        <end position="696"/>
    </location>
</feature>
<dbReference type="EMBL" id="JACSQQ010000031">
    <property type="protein sequence ID" value="MBD7951836.1"/>
    <property type="molecule type" value="Genomic_DNA"/>
</dbReference>
<dbReference type="Gene3D" id="2.60.40.1120">
    <property type="entry name" value="Carboxypeptidase-like, regulatory domain"/>
    <property type="match status" value="3"/>
</dbReference>
<dbReference type="PANTHER" id="PTHR23303">
    <property type="entry name" value="CARBOXYPEPTIDASE REGULATORY REGION-CONTAINING"/>
    <property type="match status" value="1"/>
</dbReference>
<sequence>MRRERPWPASRAAGGARGPARACARPRVRPRPSRRAPSRVRSYGVGVRVPQTPRATPALPTASPRRLGAVLALALAVLLGVGVAGSATAATTAGWAAWDPLAGTGGSFTTMMRLPAGGFPAATMTSDSRAGQVGVQSGASSWLSTATPVGAKYGSSQGQPYLNLRPRADAPTSPSTTTYTFERPTPAGGWTFVLGDIDADQVTVVARGEGGRLLTGVELGYQGGFNYCAVTPRPACTGTDVPTWDPATGVLRGNATATDTSGATGWFEPTVPVTSLTLLFQQRSGFPVFQTWFASLARDVTGTVALQDVGPISGATLTLVSADGVRLATTTSGADGTYSFTGYTAADGYTVEVTPPPAPPGQAGYVVVGPGSLPADLAATDATGVDFTVRPILPVPVGGTVLTEDGTPVPGATITITGPGGPVTAVTDSNGAYLVDQVAVGQHTVTVTPPPGYTVDEPSQSFEVLPGDETLRTVSFVASPLPSVSGTVTAGGQGVAGAVVSFTGPGGATGSTLTAGDGTYRFDLLPAGRYTITVAPPPGFTVDGPGSRVVVLGAEDVAGVDLALTRPGAIGGTVTTDDGAPVPGANVLVSGPGGDVPVTTGADGTYFVDGLGPGDYTIVFAVPDGFTSAGPTERAVTLTSAGESRLDQDFAVEAAAPVDPVDPVDPTTPGTPGTSPGSSPGAPAPEAGTPGSATPGRLASSGADPSALLAVAAVLTAAGLALAGGRALRRRA</sequence>
<feature type="transmembrane region" description="Helical" evidence="3">
    <location>
        <begin position="707"/>
        <end position="728"/>
    </location>
</feature>
<evidence type="ECO:0000313" key="5">
    <source>
        <dbReference type="Proteomes" id="UP000641803"/>
    </source>
</evidence>
<evidence type="ECO:0000313" key="4">
    <source>
        <dbReference type="EMBL" id="MBD7951836.1"/>
    </source>
</evidence>
<gene>
    <name evidence="4" type="ORF">H9652_15640</name>
</gene>
<organism evidence="4 5">
    <name type="scientific">Oerskovia rustica</name>
    <dbReference type="NCBI Taxonomy" id="2762237"/>
    <lineage>
        <taxon>Bacteria</taxon>
        <taxon>Bacillati</taxon>
        <taxon>Actinomycetota</taxon>
        <taxon>Actinomycetes</taxon>
        <taxon>Micrococcales</taxon>
        <taxon>Cellulomonadaceae</taxon>
        <taxon>Oerskovia</taxon>
    </lineage>
</organism>
<name>A0ABR8RVN9_9CELL</name>
<dbReference type="InterPro" id="IPR008969">
    <property type="entry name" value="CarboxyPept-like_regulatory"/>
</dbReference>
<feature type="transmembrane region" description="Helical" evidence="3">
    <location>
        <begin position="70"/>
        <end position="98"/>
    </location>
</feature>
<accession>A0ABR8RVN9</accession>
<protein>
    <submittedName>
        <fullName evidence="4">Carboxypeptidase regulatory-like domain-containing protein</fullName>
    </submittedName>
</protein>
<feature type="compositionally biased region" description="Low complexity" evidence="2">
    <location>
        <begin position="7"/>
        <end position="23"/>
    </location>
</feature>
<evidence type="ECO:0000256" key="2">
    <source>
        <dbReference type="SAM" id="MobiDB-lite"/>
    </source>
</evidence>
<reference evidence="4 5" key="1">
    <citation type="submission" date="2020-08" db="EMBL/GenBank/DDBJ databases">
        <title>A Genomic Blueprint of the Chicken Gut Microbiome.</title>
        <authorList>
            <person name="Gilroy R."/>
            <person name="Ravi A."/>
            <person name="Getino M."/>
            <person name="Pursley I."/>
            <person name="Horton D.L."/>
            <person name="Alikhan N.-F."/>
            <person name="Baker D."/>
            <person name="Gharbi K."/>
            <person name="Hall N."/>
            <person name="Watson M."/>
            <person name="Adriaenssens E.M."/>
            <person name="Foster-Nyarko E."/>
            <person name="Jarju S."/>
            <person name="Secka A."/>
            <person name="Antonio M."/>
            <person name="Oren A."/>
            <person name="Chaudhuri R."/>
            <person name="La Ragione R.M."/>
            <person name="Hildebrand F."/>
            <person name="Pallen M.J."/>
        </authorList>
    </citation>
    <scope>NUCLEOTIDE SEQUENCE [LARGE SCALE GENOMIC DNA]</scope>
    <source>
        <strain evidence="4 5">Sa4CUA1</strain>
    </source>
</reference>
<proteinExistence type="predicted"/>
<feature type="region of interest" description="Disordered" evidence="2">
    <location>
        <begin position="1"/>
        <end position="44"/>
    </location>
</feature>
<keyword evidence="3" id="KW-0472">Membrane</keyword>